<protein>
    <recommendedName>
        <fullName evidence="16">Fatty acid desaturase domain-containing protein</fullName>
    </recommendedName>
</protein>
<keyword evidence="10 13" id="KW-0472">Membrane</keyword>
<reference evidence="14 15" key="1">
    <citation type="submission" date="2018-10" db="EMBL/GenBank/DDBJ databases">
        <title>A high-quality apple genome assembly.</title>
        <authorList>
            <person name="Hu J."/>
        </authorList>
    </citation>
    <scope>NUCLEOTIDE SEQUENCE [LARGE SCALE GENOMIC DNA]</scope>
    <source>
        <strain evidence="15">cv. HFTH1</strain>
        <tissue evidence="14">Young leaf</tissue>
    </source>
</reference>
<gene>
    <name evidence="14" type="ORF">DVH24_016294</name>
</gene>
<keyword evidence="4 12" id="KW-0444">Lipid biosynthesis</keyword>
<dbReference type="CDD" id="cd03505">
    <property type="entry name" value="Delta9-FADS-like"/>
    <property type="match status" value="1"/>
</dbReference>
<organism evidence="14 15">
    <name type="scientific">Malus domestica</name>
    <name type="common">Apple</name>
    <name type="synonym">Pyrus malus</name>
    <dbReference type="NCBI Taxonomy" id="3750"/>
    <lineage>
        <taxon>Eukaryota</taxon>
        <taxon>Viridiplantae</taxon>
        <taxon>Streptophyta</taxon>
        <taxon>Embryophyta</taxon>
        <taxon>Tracheophyta</taxon>
        <taxon>Spermatophyta</taxon>
        <taxon>Magnoliopsida</taxon>
        <taxon>eudicotyledons</taxon>
        <taxon>Gunneridae</taxon>
        <taxon>Pentapetalae</taxon>
        <taxon>rosids</taxon>
        <taxon>fabids</taxon>
        <taxon>Rosales</taxon>
        <taxon>Rosaceae</taxon>
        <taxon>Amygdaloideae</taxon>
        <taxon>Maleae</taxon>
        <taxon>Malus</taxon>
    </lineage>
</organism>
<comment type="caution">
    <text evidence="14">The sequence shown here is derived from an EMBL/GenBank/DDBJ whole genome shotgun (WGS) entry which is preliminary data.</text>
</comment>
<proteinExistence type="inferred from homology"/>
<dbReference type="GO" id="GO:0005789">
    <property type="term" value="C:endoplasmic reticulum membrane"/>
    <property type="evidence" value="ECO:0007669"/>
    <property type="project" value="TreeGrafter"/>
</dbReference>
<keyword evidence="9" id="KW-0443">Lipid metabolism</keyword>
<keyword evidence="11 12" id="KW-0275">Fatty acid biosynthesis</keyword>
<evidence type="ECO:0000256" key="5">
    <source>
        <dbReference type="ARBA" id="ARBA00022692"/>
    </source>
</evidence>
<evidence type="ECO:0000256" key="6">
    <source>
        <dbReference type="ARBA" id="ARBA00022832"/>
    </source>
</evidence>
<feature type="transmembrane region" description="Helical" evidence="13">
    <location>
        <begin position="160"/>
        <end position="179"/>
    </location>
</feature>
<evidence type="ECO:0000256" key="9">
    <source>
        <dbReference type="ARBA" id="ARBA00023098"/>
    </source>
</evidence>
<evidence type="ECO:0000256" key="8">
    <source>
        <dbReference type="ARBA" id="ARBA00023002"/>
    </source>
</evidence>
<comment type="subcellular location">
    <subcellularLocation>
        <location evidence="1">Membrane</location>
        <topology evidence="1">Multi-pass membrane protein</topology>
    </subcellularLocation>
</comment>
<keyword evidence="15" id="KW-1185">Reference proteome</keyword>
<evidence type="ECO:0000256" key="7">
    <source>
        <dbReference type="ARBA" id="ARBA00022989"/>
    </source>
</evidence>
<feature type="transmembrane region" description="Helical" evidence="13">
    <location>
        <begin position="269"/>
        <end position="291"/>
    </location>
</feature>
<evidence type="ECO:0000256" key="11">
    <source>
        <dbReference type="ARBA" id="ARBA00023160"/>
    </source>
</evidence>
<name>A0A498HU29_MALDO</name>
<dbReference type="InterPro" id="IPR015876">
    <property type="entry name" value="Acyl-CoA_DS"/>
</dbReference>
<dbReference type="AlphaFoldDB" id="A0A498HU29"/>
<evidence type="ECO:0000256" key="4">
    <source>
        <dbReference type="ARBA" id="ARBA00022516"/>
    </source>
</evidence>
<dbReference type="EMBL" id="RDQH01000341">
    <property type="protein sequence ID" value="RXH73472.1"/>
    <property type="molecule type" value="Genomic_DNA"/>
</dbReference>
<dbReference type="Proteomes" id="UP000290289">
    <property type="component" value="Chromosome 15"/>
</dbReference>
<comment type="cofactor">
    <cofactor evidence="12">
        <name>Fe(2+)</name>
        <dbReference type="ChEBI" id="CHEBI:29033"/>
    </cofactor>
</comment>
<comment type="similarity">
    <text evidence="3 12">Belongs to the fatty acid desaturase type 1 family.</text>
</comment>
<evidence type="ECO:0000256" key="1">
    <source>
        <dbReference type="ARBA" id="ARBA00004141"/>
    </source>
</evidence>
<evidence type="ECO:0008006" key="16">
    <source>
        <dbReference type="Google" id="ProtNLM"/>
    </source>
</evidence>
<comment type="domain">
    <text evidence="12">The histidine box domains are involved in binding the catalytic metal ions.</text>
</comment>
<evidence type="ECO:0000256" key="2">
    <source>
        <dbReference type="ARBA" id="ARBA00005189"/>
    </source>
</evidence>
<dbReference type="STRING" id="3750.A0A498HU29"/>
<dbReference type="PANTHER" id="PTHR11351">
    <property type="entry name" value="ACYL-COA DESATURASE"/>
    <property type="match status" value="1"/>
</dbReference>
<feature type="transmembrane region" description="Helical" evidence="13">
    <location>
        <begin position="133"/>
        <end position="154"/>
    </location>
</feature>
<accession>A0A498HU29</accession>
<evidence type="ECO:0000256" key="10">
    <source>
        <dbReference type="ARBA" id="ARBA00023136"/>
    </source>
</evidence>
<keyword evidence="7 13" id="KW-1133">Transmembrane helix</keyword>
<keyword evidence="5 12" id="KW-0812">Transmembrane</keyword>
<evidence type="ECO:0000256" key="12">
    <source>
        <dbReference type="RuleBase" id="RU000581"/>
    </source>
</evidence>
<dbReference type="GO" id="GO:0042761">
    <property type="term" value="P:very long-chain fatty acid biosynthetic process"/>
    <property type="evidence" value="ECO:0007669"/>
    <property type="project" value="TreeGrafter"/>
</dbReference>
<dbReference type="PRINTS" id="PR00075">
    <property type="entry name" value="FACDDSATRASE"/>
</dbReference>
<dbReference type="PANTHER" id="PTHR11351:SF31">
    <property type="entry name" value="DESATURASE 1, ISOFORM A-RELATED"/>
    <property type="match status" value="1"/>
</dbReference>
<keyword evidence="8 12" id="KW-0560">Oxidoreductase</keyword>
<sequence length="365" mass="42697">MKRAFSVMKIVKTPLRNKTGDQWLSDSMLVYIERDVFAFIDNEPIMRHFHDMKPRRQQFKRPSYGQISHPTITCLIQVQYNVLKKRTQSIKLQEKSIELEAAWDVLNIMGLLRIWVTLLKTPCANFWGREWNLLDIATAGIFLSVHVLCLFAPFYFTWTAFWLAIVLFFVTGFGVTLSYHRNLAHRSFRLPKLLEYLFAYCGVLSVQGSPTEWVSTHRYHHQFTDTEKDAHSPLKGFWFSHMGWILDSRSRFGRYGGLRNVEDINKQPFYVFLHHTVLVHPFLLGCILYYIGGFPWVGLVALGEGWHNNHHAFEYSARHGLEWWQIDVTWYIIKFLEALGLATDVKLPSAAHKRRLKAKSMAAQD</sequence>
<evidence type="ECO:0000313" key="15">
    <source>
        <dbReference type="Proteomes" id="UP000290289"/>
    </source>
</evidence>
<evidence type="ECO:0000256" key="13">
    <source>
        <dbReference type="SAM" id="Phobius"/>
    </source>
</evidence>
<evidence type="ECO:0000313" key="14">
    <source>
        <dbReference type="EMBL" id="RXH73472.1"/>
    </source>
</evidence>
<comment type="pathway">
    <text evidence="2">Lipid metabolism.</text>
</comment>
<dbReference type="GO" id="GO:0016717">
    <property type="term" value="F:oxidoreductase activity, acting on paired donors, with oxidation of a pair of donors resulting in the reduction of molecular oxygen to two molecules of water"/>
    <property type="evidence" value="ECO:0007669"/>
    <property type="project" value="InterPro"/>
</dbReference>
<evidence type="ECO:0000256" key="3">
    <source>
        <dbReference type="ARBA" id="ARBA00009295"/>
    </source>
</evidence>
<keyword evidence="6" id="KW-0276">Fatty acid metabolism</keyword>